<dbReference type="EMBL" id="FOCP01000010">
    <property type="protein sequence ID" value="SEN22093.1"/>
    <property type="molecule type" value="Genomic_DNA"/>
</dbReference>
<dbReference type="PANTHER" id="PTHR34265:SF1">
    <property type="entry name" value="TYPE III PANTOTHENATE KINASE"/>
    <property type="match status" value="1"/>
</dbReference>
<comment type="function">
    <text evidence="16">Catalyzes the phosphorylation of pantothenate (Pan), the first step in CoA biosynthesis.</text>
</comment>
<keyword evidence="11 16" id="KW-0067">ATP-binding</keyword>
<evidence type="ECO:0000256" key="5">
    <source>
        <dbReference type="ARBA" id="ARBA00011738"/>
    </source>
</evidence>
<dbReference type="AlphaFoldDB" id="A0A1H8ERH4"/>
<evidence type="ECO:0000256" key="9">
    <source>
        <dbReference type="ARBA" id="ARBA00022741"/>
    </source>
</evidence>
<name>A0A1H8ERH4_9PROT</name>
<dbReference type="NCBIfam" id="TIGR00671">
    <property type="entry name" value="baf"/>
    <property type="match status" value="1"/>
</dbReference>
<dbReference type="UniPathway" id="UPA00241">
    <property type="reaction ID" value="UER00352"/>
</dbReference>
<evidence type="ECO:0000256" key="3">
    <source>
        <dbReference type="ARBA" id="ARBA00004496"/>
    </source>
</evidence>
<dbReference type="Gene3D" id="3.30.420.40">
    <property type="match status" value="2"/>
</dbReference>
<evidence type="ECO:0000256" key="15">
    <source>
        <dbReference type="ARBA" id="ARBA00040883"/>
    </source>
</evidence>
<evidence type="ECO:0000256" key="10">
    <source>
        <dbReference type="ARBA" id="ARBA00022777"/>
    </source>
</evidence>
<evidence type="ECO:0000256" key="12">
    <source>
        <dbReference type="ARBA" id="ARBA00022958"/>
    </source>
</evidence>
<proteinExistence type="inferred from homology"/>
<keyword evidence="12 16" id="KW-0630">Potassium</keyword>
<dbReference type="PANTHER" id="PTHR34265">
    <property type="entry name" value="TYPE III PANTOTHENATE KINASE"/>
    <property type="match status" value="1"/>
</dbReference>
<dbReference type="EC" id="2.7.1.33" evidence="6 16"/>
<accession>A0A1H8ERH4</accession>
<dbReference type="GO" id="GO:0005524">
    <property type="term" value="F:ATP binding"/>
    <property type="evidence" value="ECO:0007669"/>
    <property type="project" value="UniProtKB-UniRule"/>
</dbReference>
<dbReference type="CDD" id="cd24015">
    <property type="entry name" value="ASKHA_NBD_PanK-III"/>
    <property type="match status" value="1"/>
</dbReference>
<dbReference type="GO" id="GO:0004594">
    <property type="term" value="F:pantothenate kinase activity"/>
    <property type="evidence" value="ECO:0007669"/>
    <property type="project" value="UniProtKB-UniRule"/>
</dbReference>
<feature type="binding site" evidence="16">
    <location>
        <begin position="7"/>
        <end position="14"/>
    </location>
    <ligand>
        <name>ATP</name>
        <dbReference type="ChEBI" id="CHEBI:30616"/>
    </ligand>
</feature>
<dbReference type="SUPFAM" id="SSF53067">
    <property type="entry name" value="Actin-like ATPase domain"/>
    <property type="match status" value="2"/>
</dbReference>
<feature type="active site" description="Proton acceptor" evidence="16">
    <location>
        <position position="100"/>
    </location>
</feature>
<dbReference type="GO" id="GO:0015937">
    <property type="term" value="P:coenzyme A biosynthetic process"/>
    <property type="evidence" value="ECO:0007669"/>
    <property type="project" value="UniProtKB-UniRule"/>
</dbReference>
<keyword evidence="10 16" id="KW-0418">Kinase</keyword>
<keyword evidence="7 16" id="KW-0963">Cytoplasm</keyword>
<reference evidence="17 18" key="1">
    <citation type="submission" date="2016-10" db="EMBL/GenBank/DDBJ databases">
        <authorList>
            <person name="de Groot N.N."/>
        </authorList>
    </citation>
    <scope>NUCLEOTIDE SEQUENCE [LARGE SCALE GENOMIC DNA]</scope>
    <source>
        <strain evidence="17 18">Nm22</strain>
    </source>
</reference>
<comment type="subunit">
    <text evidence="5 16">Homodimer.</text>
</comment>
<comment type="pathway">
    <text evidence="4 16">Cofactor biosynthesis; coenzyme A biosynthesis; CoA from (R)-pantothenate: step 1/5.</text>
</comment>
<dbReference type="InterPro" id="IPR004619">
    <property type="entry name" value="Type_III_PanK"/>
</dbReference>
<organism evidence="17 18">
    <name type="scientific">Nitrosomonas marina</name>
    <dbReference type="NCBI Taxonomy" id="917"/>
    <lineage>
        <taxon>Bacteria</taxon>
        <taxon>Pseudomonadati</taxon>
        <taxon>Pseudomonadota</taxon>
        <taxon>Betaproteobacteria</taxon>
        <taxon>Nitrosomonadales</taxon>
        <taxon>Nitrosomonadaceae</taxon>
        <taxon>Nitrosomonas</taxon>
    </lineage>
</organism>
<evidence type="ECO:0000313" key="18">
    <source>
        <dbReference type="Proteomes" id="UP000199459"/>
    </source>
</evidence>
<evidence type="ECO:0000256" key="8">
    <source>
        <dbReference type="ARBA" id="ARBA00022679"/>
    </source>
</evidence>
<comment type="catalytic activity">
    <reaction evidence="1 16">
        <text>(R)-pantothenate + ATP = (R)-4'-phosphopantothenate + ADP + H(+)</text>
        <dbReference type="Rhea" id="RHEA:16373"/>
        <dbReference type="ChEBI" id="CHEBI:10986"/>
        <dbReference type="ChEBI" id="CHEBI:15378"/>
        <dbReference type="ChEBI" id="CHEBI:29032"/>
        <dbReference type="ChEBI" id="CHEBI:30616"/>
        <dbReference type="ChEBI" id="CHEBI:456216"/>
        <dbReference type="EC" id="2.7.1.33"/>
    </reaction>
</comment>
<evidence type="ECO:0000256" key="16">
    <source>
        <dbReference type="HAMAP-Rule" id="MF_01274"/>
    </source>
</evidence>
<evidence type="ECO:0000256" key="1">
    <source>
        <dbReference type="ARBA" id="ARBA00001206"/>
    </source>
</evidence>
<evidence type="ECO:0000256" key="7">
    <source>
        <dbReference type="ARBA" id="ARBA00022490"/>
    </source>
</evidence>
<feature type="binding site" evidence="16">
    <location>
        <position position="91"/>
    </location>
    <ligand>
        <name>substrate</name>
    </ligand>
</feature>
<comment type="subcellular location">
    <subcellularLocation>
        <location evidence="3 16">Cytoplasm</location>
    </subcellularLocation>
</comment>
<feature type="binding site" evidence="16">
    <location>
        <position position="174"/>
    </location>
    <ligand>
        <name>substrate</name>
    </ligand>
</feature>
<dbReference type="GO" id="GO:0005737">
    <property type="term" value="C:cytoplasm"/>
    <property type="evidence" value="ECO:0007669"/>
    <property type="project" value="UniProtKB-SubCell"/>
</dbReference>
<dbReference type="STRING" id="917.SAMN05216326_13131"/>
<evidence type="ECO:0000256" key="4">
    <source>
        <dbReference type="ARBA" id="ARBA00005225"/>
    </source>
</evidence>
<dbReference type="Proteomes" id="UP000199459">
    <property type="component" value="Unassembled WGS sequence"/>
</dbReference>
<evidence type="ECO:0000256" key="2">
    <source>
        <dbReference type="ARBA" id="ARBA00001958"/>
    </source>
</evidence>
<comment type="caution">
    <text evidence="16">Lacks conserved residue(s) required for the propagation of feature annotation.</text>
</comment>
<feature type="binding site" evidence="16">
    <location>
        <begin position="98"/>
        <end position="101"/>
    </location>
    <ligand>
        <name>substrate</name>
    </ligand>
</feature>
<dbReference type="HAMAP" id="MF_01274">
    <property type="entry name" value="Pantothen_kinase_3"/>
    <property type="match status" value="1"/>
</dbReference>
<comment type="cofactor">
    <cofactor evidence="2">
        <name>K(+)</name>
        <dbReference type="ChEBI" id="CHEBI:29103"/>
    </cofactor>
</comment>
<evidence type="ECO:0000256" key="13">
    <source>
        <dbReference type="ARBA" id="ARBA00022993"/>
    </source>
</evidence>
<comment type="cofactor">
    <cofactor evidence="16">
        <name>NH4(+)</name>
        <dbReference type="ChEBI" id="CHEBI:28938"/>
    </cofactor>
    <cofactor evidence="16">
        <name>K(+)</name>
        <dbReference type="ChEBI" id="CHEBI:29103"/>
    </cofactor>
    <text evidence="16">A monovalent cation. Ammonium or potassium.</text>
</comment>
<comment type="similarity">
    <text evidence="14 16">Belongs to the type III pantothenate kinase family.</text>
</comment>
<dbReference type="Pfam" id="PF03309">
    <property type="entry name" value="Pan_kinase"/>
    <property type="match status" value="1"/>
</dbReference>
<evidence type="ECO:0000313" key="17">
    <source>
        <dbReference type="EMBL" id="SEN22093.1"/>
    </source>
</evidence>
<feature type="binding site" evidence="16">
    <location>
        <position position="123"/>
    </location>
    <ligand>
        <name>ATP</name>
        <dbReference type="ChEBI" id="CHEBI:30616"/>
    </ligand>
</feature>
<dbReference type="RefSeq" id="WP_090631352.1">
    <property type="nucleotide sequence ID" value="NZ_FOCP01000010.1"/>
</dbReference>
<evidence type="ECO:0000256" key="11">
    <source>
        <dbReference type="ARBA" id="ARBA00022840"/>
    </source>
</evidence>
<dbReference type="InterPro" id="IPR043129">
    <property type="entry name" value="ATPase_NBD"/>
</dbReference>
<keyword evidence="8 16" id="KW-0808">Transferase</keyword>
<sequence>MYCLAVDSGNSFLKWAFFKNGRKLELNRVSNRELHNLYSDWRLLRQPDTIVVSHVSGHDVQNQLAQLFNMWNIQPNWIKALPRQCGVINNYTDPAQLGSDRWAALIAAWNKFRDACLVVNIGTAQTIDVLSSEGVFLGGMIVPGPYTLKKSIQYATQISLENDNYCFQIFPTNTTDAIYSGIIQALVGSIERTMRLFQQCQGYSIKHCVISGGGHAELLPHIDLKYIVIENLVLEGLLLIAQNKERY</sequence>
<keyword evidence="13 16" id="KW-0173">Coenzyme A biosynthesis</keyword>
<evidence type="ECO:0000256" key="6">
    <source>
        <dbReference type="ARBA" id="ARBA00012102"/>
    </source>
</evidence>
<protein>
    <recommendedName>
        <fullName evidence="15 16">Type III pantothenate kinase</fullName>
        <ecNumber evidence="6 16">2.7.1.33</ecNumber>
    </recommendedName>
    <alternativeName>
        <fullName evidence="16">PanK-III</fullName>
    </alternativeName>
    <alternativeName>
        <fullName evidence="16">Pantothenic acid kinase</fullName>
    </alternativeName>
</protein>
<keyword evidence="9 16" id="KW-0547">Nucleotide-binding</keyword>
<evidence type="ECO:0000256" key="14">
    <source>
        <dbReference type="ARBA" id="ARBA00038036"/>
    </source>
</evidence>
<dbReference type="OrthoDB" id="9781305at2"/>
<gene>
    <name evidence="16" type="primary">coaX</name>
    <name evidence="17" type="ORF">SAMN05216325_11096</name>
</gene>